<sequence>MNSLRQFLKCAVASVLLLTGGAAFGVDAERLDGLFADLGVADQRDAQRIEQDIWLELSRSGSDAMDLLLERGRAAMEAGDTQTAIGHLTALVDHAPEFAEGYNARATAYYSAGLYGASMSDIAQVLAREPRHFGALSGMALILETTGAPERALEVLQHIKEIYPLMEGLSLRIERLEKATEGTSL</sequence>
<dbReference type="EMBL" id="BAABDF010000001">
    <property type="protein sequence ID" value="GAA3854122.1"/>
    <property type="molecule type" value="Genomic_DNA"/>
</dbReference>
<dbReference type="SMART" id="SM00028">
    <property type="entry name" value="TPR"/>
    <property type="match status" value="3"/>
</dbReference>
<dbReference type="RefSeq" id="WP_344842192.1">
    <property type="nucleotide sequence ID" value="NZ_BAABDF010000001.1"/>
</dbReference>
<protein>
    <submittedName>
        <fullName evidence="2">Tetratricopeptide repeat protein</fullName>
    </submittedName>
</protein>
<dbReference type="Pfam" id="PF13432">
    <property type="entry name" value="TPR_16"/>
    <property type="match status" value="1"/>
</dbReference>
<organism evidence="2 3">
    <name type="scientific">Celeribacter arenosi</name>
    <dbReference type="NCBI Taxonomy" id="792649"/>
    <lineage>
        <taxon>Bacteria</taxon>
        <taxon>Pseudomonadati</taxon>
        <taxon>Pseudomonadota</taxon>
        <taxon>Alphaproteobacteria</taxon>
        <taxon>Rhodobacterales</taxon>
        <taxon>Roseobacteraceae</taxon>
        <taxon>Celeribacter</taxon>
    </lineage>
</organism>
<proteinExistence type="predicted"/>
<gene>
    <name evidence="2" type="ORF">GCM10022404_01850</name>
</gene>
<evidence type="ECO:0000313" key="2">
    <source>
        <dbReference type="EMBL" id="GAA3854122.1"/>
    </source>
</evidence>
<reference evidence="3" key="1">
    <citation type="journal article" date="2019" name="Int. J. Syst. Evol. Microbiol.">
        <title>The Global Catalogue of Microorganisms (GCM) 10K type strain sequencing project: providing services to taxonomists for standard genome sequencing and annotation.</title>
        <authorList>
            <consortium name="The Broad Institute Genomics Platform"/>
            <consortium name="The Broad Institute Genome Sequencing Center for Infectious Disease"/>
            <person name="Wu L."/>
            <person name="Ma J."/>
        </authorList>
    </citation>
    <scope>NUCLEOTIDE SEQUENCE [LARGE SCALE GENOMIC DNA]</scope>
    <source>
        <strain evidence="3">JCM 17190</strain>
    </source>
</reference>
<dbReference type="SUPFAM" id="SSF48452">
    <property type="entry name" value="TPR-like"/>
    <property type="match status" value="1"/>
</dbReference>
<name>A0ABP7JTG6_9RHOB</name>
<evidence type="ECO:0000256" key="1">
    <source>
        <dbReference type="SAM" id="SignalP"/>
    </source>
</evidence>
<dbReference type="InterPro" id="IPR011990">
    <property type="entry name" value="TPR-like_helical_dom_sf"/>
</dbReference>
<dbReference type="InterPro" id="IPR019734">
    <property type="entry name" value="TPR_rpt"/>
</dbReference>
<keyword evidence="1" id="KW-0732">Signal</keyword>
<comment type="caution">
    <text evidence="2">The sequence shown here is derived from an EMBL/GenBank/DDBJ whole genome shotgun (WGS) entry which is preliminary data.</text>
</comment>
<evidence type="ECO:0000313" key="3">
    <source>
        <dbReference type="Proteomes" id="UP001399917"/>
    </source>
</evidence>
<feature type="chain" id="PRO_5046847709" evidence="1">
    <location>
        <begin position="26"/>
        <end position="185"/>
    </location>
</feature>
<keyword evidence="3" id="KW-1185">Reference proteome</keyword>
<dbReference type="Gene3D" id="1.25.40.10">
    <property type="entry name" value="Tetratricopeptide repeat domain"/>
    <property type="match status" value="1"/>
</dbReference>
<dbReference type="Proteomes" id="UP001399917">
    <property type="component" value="Unassembled WGS sequence"/>
</dbReference>
<accession>A0ABP7JTG6</accession>
<feature type="signal peptide" evidence="1">
    <location>
        <begin position="1"/>
        <end position="25"/>
    </location>
</feature>